<organism evidence="1 2">
    <name type="scientific">Desulfotignum phosphitoxidans DSM 13687</name>
    <dbReference type="NCBI Taxonomy" id="1286635"/>
    <lineage>
        <taxon>Bacteria</taxon>
        <taxon>Pseudomonadati</taxon>
        <taxon>Thermodesulfobacteriota</taxon>
        <taxon>Desulfobacteria</taxon>
        <taxon>Desulfobacterales</taxon>
        <taxon>Desulfobacteraceae</taxon>
        <taxon>Desulfotignum</taxon>
    </lineage>
</organism>
<protein>
    <submittedName>
        <fullName evidence="1">Radical SAM-domain-containing protein</fullName>
    </submittedName>
</protein>
<keyword evidence="2" id="KW-1185">Reference proteome</keyword>
<dbReference type="Proteomes" id="UP000014216">
    <property type="component" value="Unassembled WGS sequence"/>
</dbReference>
<dbReference type="OrthoDB" id="9804952at2"/>
<dbReference type="EMBL" id="APJX01000010">
    <property type="protein sequence ID" value="EMS78009.1"/>
    <property type="molecule type" value="Genomic_DNA"/>
</dbReference>
<proteinExistence type="predicted"/>
<evidence type="ECO:0000313" key="2">
    <source>
        <dbReference type="Proteomes" id="UP000014216"/>
    </source>
</evidence>
<evidence type="ECO:0000313" key="1">
    <source>
        <dbReference type="EMBL" id="EMS78009.1"/>
    </source>
</evidence>
<gene>
    <name evidence="1" type="ORF">Dpo_10c00010</name>
</gene>
<name>S0FXW4_9BACT</name>
<reference evidence="1 2" key="1">
    <citation type="journal article" date="2013" name="Genome Announc.">
        <title>Draft Genome Sequence of Desulfotignum phosphitoxidans DSM 13687 Strain FiPS-3.</title>
        <authorList>
            <person name="Poehlein A."/>
            <person name="Daniel R."/>
            <person name="Simeonova D.D."/>
        </authorList>
    </citation>
    <scope>NUCLEOTIDE SEQUENCE [LARGE SCALE GENOMIC DNA]</scope>
    <source>
        <strain evidence="1 2">DSM 13687</strain>
    </source>
</reference>
<dbReference type="AlphaFoldDB" id="S0FXW4"/>
<comment type="caution">
    <text evidence="1">The sequence shown here is derived from an EMBL/GenBank/DDBJ whole genome shotgun (WGS) entry which is preliminary data.</text>
</comment>
<accession>S0FXW4</accession>
<dbReference type="RefSeq" id="WP_006967786.1">
    <property type="nucleotide sequence ID" value="NZ_APJX01000010.1"/>
</dbReference>
<sequence length="148" mass="16997">MKRNILLVEPGYKTKFPPLGLMKISAYHKQVGDYVKFVKGISEGISYECYWDRIYISTVFTFNWAVTVKTINYYKSLVQGDITRIFVGGILASLMPDELAKETGITPIQGVLNRPKILDNEKLIIDKIIPDYELFDKTPHNYKLVQDS</sequence>